<name>A0A9P7JMT0_9AGAM</name>
<dbReference type="EMBL" id="JABBWM010000103">
    <property type="protein sequence ID" value="KAG2090499.1"/>
    <property type="molecule type" value="Genomic_DNA"/>
</dbReference>
<evidence type="ECO:0000313" key="1">
    <source>
        <dbReference type="EMBL" id="KAG2090499.1"/>
    </source>
</evidence>
<reference evidence="1" key="1">
    <citation type="journal article" date="2020" name="New Phytol.">
        <title>Comparative genomics reveals dynamic genome evolution in host specialist ectomycorrhizal fungi.</title>
        <authorList>
            <person name="Lofgren L.A."/>
            <person name="Nguyen N.H."/>
            <person name="Vilgalys R."/>
            <person name="Ruytinx J."/>
            <person name="Liao H.L."/>
            <person name="Branco S."/>
            <person name="Kuo A."/>
            <person name="LaButti K."/>
            <person name="Lipzen A."/>
            <person name="Andreopoulos W."/>
            <person name="Pangilinan J."/>
            <person name="Riley R."/>
            <person name="Hundley H."/>
            <person name="Na H."/>
            <person name="Barry K."/>
            <person name="Grigoriev I.V."/>
            <person name="Stajich J.E."/>
            <person name="Kennedy P.G."/>
        </authorList>
    </citation>
    <scope>NUCLEOTIDE SEQUENCE</scope>
    <source>
        <strain evidence="1">FC423</strain>
    </source>
</reference>
<dbReference type="AlphaFoldDB" id="A0A9P7JMT0"/>
<evidence type="ECO:0000313" key="3">
    <source>
        <dbReference type="Proteomes" id="UP000823399"/>
    </source>
</evidence>
<evidence type="ECO:0000313" key="2">
    <source>
        <dbReference type="EMBL" id="KAG2108172.1"/>
    </source>
</evidence>
<dbReference type="EMBL" id="JABBWM010000028">
    <property type="protein sequence ID" value="KAG2108172.1"/>
    <property type="molecule type" value="Genomic_DNA"/>
</dbReference>
<dbReference type="Proteomes" id="UP000823399">
    <property type="component" value="Unassembled WGS sequence"/>
</dbReference>
<comment type="caution">
    <text evidence="1">The sequence shown here is derived from an EMBL/GenBank/DDBJ whole genome shotgun (WGS) entry which is preliminary data.</text>
</comment>
<gene>
    <name evidence="2" type="ORF">F5147DRAFT_577094</name>
    <name evidence="1" type="ORF">F5147DRAFT_586689</name>
</gene>
<dbReference type="OrthoDB" id="3134980at2759"/>
<organism evidence="1 3">
    <name type="scientific">Suillus discolor</name>
    <dbReference type="NCBI Taxonomy" id="1912936"/>
    <lineage>
        <taxon>Eukaryota</taxon>
        <taxon>Fungi</taxon>
        <taxon>Dikarya</taxon>
        <taxon>Basidiomycota</taxon>
        <taxon>Agaricomycotina</taxon>
        <taxon>Agaricomycetes</taxon>
        <taxon>Agaricomycetidae</taxon>
        <taxon>Boletales</taxon>
        <taxon>Suillineae</taxon>
        <taxon>Suillaceae</taxon>
        <taxon>Suillus</taxon>
    </lineage>
</organism>
<keyword evidence="3" id="KW-1185">Reference proteome</keyword>
<dbReference type="RefSeq" id="XP_041292691.1">
    <property type="nucleotide sequence ID" value="XM_041431378.1"/>
</dbReference>
<sequence>ACSDFIAVSTNFQDYLSLNCLFSSRHVYLTACKSQSCIWLMALPTKNPIYISSSKCSNYVLKTKDEVI</sequence>
<accession>A0A9P7JMT0</accession>
<protein>
    <submittedName>
        <fullName evidence="1">Uncharacterized protein</fullName>
    </submittedName>
</protein>
<dbReference type="GeneID" id="64693637"/>
<feature type="non-terminal residue" evidence="1">
    <location>
        <position position="1"/>
    </location>
</feature>
<proteinExistence type="predicted"/>